<protein>
    <submittedName>
        <fullName evidence="8">DUF4102 domain-containing protein</fullName>
    </submittedName>
</protein>
<gene>
    <name evidence="8" type="ORF">DS957_028455</name>
</gene>
<dbReference type="InterPro" id="IPR038488">
    <property type="entry name" value="Integrase_DNA-bd_sf"/>
</dbReference>
<dbReference type="PANTHER" id="PTHR30629">
    <property type="entry name" value="PROPHAGE INTEGRASE"/>
    <property type="match status" value="1"/>
</dbReference>
<dbReference type="InterPro" id="IPR002104">
    <property type="entry name" value="Integrase_catalytic"/>
</dbReference>
<evidence type="ECO:0000259" key="7">
    <source>
        <dbReference type="PROSITE" id="PS51900"/>
    </source>
</evidence>
<name>A0A8B3D7F3_VIBHA</name>
<dbReference type="CDD" id="cd00801">
    <property type="entry name" value="INT_P4_C"/>
    <property type="match status" value="1"/>
</dbReference>
<organism evidence="8 9">
    <name type="scientific">Vibrio harveyi</name>
    <name type="common">Beneckea harveyi</name>
    <dbReference type="NCBI Taxonomy" id="669"/>
    <lineage>
        <taxon>Bacteria</taxon>
        <taxon>Pseudomonadati</taxon>
        <taxon>Pseudomonadota</taxon>
        <taxon>Gammaproteobacteria</taxon>
        <taxon>Vibrionales</taxon>
        <taxon>Vibrionaceae</taxon>
        <taxon>Vibrio</taxon>
    </lineage>
</organism>
<evidence type="ECO:0000256" key="4">
    <source>
        <dbReference type="ARBA" id="ARBA00023172"/>
    </source>
</evidence>
<dbReference type="Gene3D" id="1.10.150.130">
    <property type="match status" value="1"/>
</dbReference>
<dbReference type="Pfam" id="PF00589">
    <property type="entry name" value="Phage_integrase"/>
    <property type="match status" value="1"/>
</dbReference>
<dbReference type="InterPro" id="IPR011010">
    <property type="entry name" value="DNA_brk_join_enz"/>
</dbReference>
<dbReference type="Pfam" id="PF13356">
    <property type="entry name" value="Arm-DNA-bind_3"/>
    <property type="match status" value="1"/>
</dbReference>
<dbReference type="PROSITE" id="PS51898">
    <property type="entry name" value="TYR_RECOMBINASE"/>
    <property type="match status" value="1"/>
</dbReference>
<keyword evidence="3 5" id="KW-0238">DNA-binding</keyword>
<dbReference type="Pfam" id="PF22022">
    <property type="entry name" value="Phage_int_M"/>
    <property type="match status" value="1"/>
</dbReference>
<evidence type="ECO:0000256" key="3">
    <source>
        <dbReference type="ARBA" id="ARBA00023125"/>
    </source>
</evidence>
<accession>A0A8B3D7F3</accession>
<comment type="similarity">
    <text evidence="1">Belongs to the 'phage' integrase family.</text>
</comment>
<dbReference type="InterPro" id="IPR010998">
    <property type="entry name" value="Integrase_recombinase_N"/>
</dbReference>
<dbReference type="Gene3D" id="1.10.443.10">
    <property type="entry name" value="Intergrase catalytic core"/>
    <property type="match status" value="1"/>
</dbReference>
<dbReference type="Gene3D" id="3.30.160.390">
    <property type="entry name" value="Integrase, DNA-binding domain"/>
    <property type="match status" value="1"/>
</dbReference>
<evidence type="ECO:0000313" key="9">
    <source>
        <dbReference type="Proteomes" id="UP000253437"/>
    </source>
</evidence>
<keyword evidence="4" id="KW-0233">DNA recombination</keyword>
<dbReference type="GO" id="GO:0006310">
    <property type="term" value="P:DNA recombination"/>
    <property type="evidence" value="ECO:0007669"/>
    <property type="project" value="UniProtKB-KW"/>
</dbReference>
<evidence type="ECO:0000259" key="6">
    <source>
        <dbReference type="PROSITE" id="PS51898"/>
    </source>
</evidence>
<reference evidence="8 9" key="1">
    <citation type="submission" date="2018-08" db="EMBL/GenBank/DDBJ databases">
        <title>Vibrio harveyi strains pathogenic to white snook Centropomus viridis Lockington (1877) and potential probiotic bacteria.</title>
        <authorList>
            <person name="Soto-Rodriguez S."/>
            <person name="Gomez-Gil B."/>
            <person name="Lozano-Olvera R."/>
        </authorList>
    </citation>
    <scope>NUCLEOTIDE SEQUENCE [LARGE SCALE GENOMIC DNA]</scope>
    <source>
        <strain evidence="8 9">CAIM 1508</strain>
    </source>
</reference>
<evidence type="ECO:0000256" key="5">
    <source>
        <dbReference type="PROSITE-ProRule" id="PRU01248"/>
    </source>
</evidence>
<dbReference type="PROSITE" id="PS51900">
    <property type="entry name" value="CB"/>
    <property type="match status" value="1"/>
</dbReference>
<feature type="domain" description="Tyr recombinase" evidence="6">
    <location>
        <begin position="205"/>
        <end position="382"/>
    </location>
</feature>
<dbReference type="SUPFAM" id="SSF56349">
    <property type="entry name" value="DNA breaking-rejoining enzymes"/>
    <property type="match status" value="1"/>
</dbReference>
<dbReference type="EMBL" id="QOUW02000270">
    <property type="protein sequence ID" value="RIV98933.1"/>
    <property type="molecule type" value="Genomic_DNA"/>
</dbReference>
<keyword evidence="2" id="KW-0229">DNA integration</keyword>
<sequence>MAKLTAKEVSNAKPRDKAYRLGDGGNLYLHIRKSGAKSWEFRYTKPSTGKPTFAGIGSFPDVSLAEARSKATEFRKNIAEGVDPQLLKIEQKAKLATEQSNTFKAVAYLWMDTKQNRISPKTIEGNWRKLELYAFPMLGSIPITKLSAPMAIAALKPVEEAGYLETVKRTAQLINEVMTYAVNAGLIHSNPLSGIREVFRKAKVTHMKALSPDELPELVRAIARGNMAITTKCLIEWQLHTMTRPIEAAAARWCEIDFEQRLWILPAERMKARREHIIPLTAQCMAILEMIRPVSGHREFIFPSIRDPKKHTDSESINKALGRIGFQGRTTAHGLRSLASTTLNEQGFDSDVIEAALSHSDKNAIRKAYNRTTYLERRRPLMEWWSQRIEEASYGSVSVTGYRTLNVVPHLEFGERVRKI</sequence>
<dbReference type="InterPro" id="IPR013762">
    <property type="entry name" value="Integrase-like_cat_sf"/>
</dbReference>
<proteinExistence type="inferred from homology"/>
<evidence type="ECO:0000256" key="1">
    <source>
        <dbReference type="ARBA" id="ARBA00008857"/>
    </source>
</evidence>
<evidence type="ECO:0000256" key="2">
    <source>
        <dbReference type="ARBA" id="ARBA00022908"/>
    </source>
</evidence>
<comment type="caution">
    <text evidence="8">The sequence shown here is derived from an EMBL/GenBank/DDBJ whole genome shotgun (WGS) entry which is preliminary data.</text>
</comment>
<dbReference type="InterPro" id="IPR025166">
    <property type="entry name" value="Integrase_DNA_bind_dom"/>
</dbReference>
<dbReference type="GO" id="GO:0015074">
    <property type="term" value="P:DNA integration"/>
    <property type="evidence" value="ECO:0007669"/>
    <property type="project" value="UniProtKB-KW"/>
</dbReference>
<feature type="domain" description="Core-binding (CB)" evidence="7">
    <location>
        <begin position="101"/>
        <end position="182"/>
    </location>
</feature>
<dbReference type="PANTHER" id="PTHR30629:SF6">
    <property type="entry name" value="PROPHAGE INTEGRASE INTA-RELATED"/>
    <property type="match status" value="1"/>
</dbReference>
<evidence type="ECO:0000313" key="8">
    <source>
        <dbReference type="EMBL" id="RIV98933.1"/>
    </source>
</evidence>
<dbReference type="InterPro" id="IPR044068">
    <property type="entry name" value="CB"/>
</dbReference>
<dbReference type="InterPro" id="IPR053876">
    <property type="entry name" value="Phage_int_M"/>
</dbReference>
<dbReference type="AlphaFoldDB" id="A0A8B3D7F3"/>
<dbReference type="Proteomes" id="UP000253437">
    <property type="component" value="Unassembled WGS sequence"/>
</dbReference>
<dbReference type="InterPro" id="IPR050808">
    <property type="entry name" value="Phage_Integrase"/>
</dbReference>
<dbReference type="GO" id="GO:0003677">
    <property type="term" value="F:DNA binding"/>
    <property type="evidence" value="ECO:0007669"/>
    <property type="project" value="UniProtKB-UniRule"/>
</dbReference>